<dbReference type="RefSeq" id="XP_035683802.1">
    <property type="nucleotide sequence ID" value="XM_035827909.1"/>
</dbReference>
<evidence type="ECO:0000256" key="1">
    <source>
        <dbReference type="SAM" id="SignalP"/>
    </source>
</evidence>
<dbReference type="SMART" id="SM00558">
    <property type="entry name" value="JmjC"/>
    <property type="match status" value="1"/>
</dbReference>
<dbReference type="PANTHER" id="PTHR12461:SF18">
    <property type="entry name" value="JMJC DOMAIN-CONTAINING PROTEIN"/>
    <property type="match status" value="1"/>
</dbReference>
<dbReference type="SUPFAM" id="SSF47473">
    <property type="entry name" value="EF-hand"/>
    <property type="match status" value="1"/>
</dbReference>
<evidence type="ECO:0000313" key="3">
    <source>
        <dbReference type="Proteomes" id="UP000001554"/>
    </source>
</evidence>
<dbReference type="Gene3D" id="1.10.238.10">
    <property type="entry name" value="EF-hand"/>
    <property type="match status" value="1"/>
</dbReference>
<accession>A0A9J7LJR9</accession>
<keyword evidence="1" id="KW-0732">Signal</keyword>
<dbReference type="Pfam" id="PF13621">
    <property type="entry name" value="Cupin_8"/>
    <property type="match status" value="1"/>
</dbReference>
<sequence length="486" mass="55417">MARRVKRVFFTLAFFLGVSLTSSDDIKETEATGKEDDGRVEQEALTWPPIGVTLEDDPSLWPGHLKPIGANVPNKEVKVLNGFPPPEVFLRDYAIPSVPVLFKAAVTDSVAFKTWNSDEYFRQFPEAGTQKHLIETRKKEIRTQPPTDMTLRQFLDRYSKEDIYMVEGVPKFLRKDVPMPKSLLCEPLTRMLVDTVMWFSSGGTKSVLHNDDVDNINCLYDGKKELVFISYQRYRNKVTLDHPEGSYSSMDVDAVDFTKFPGMREVEYHRVNMSAGDCLYIPYRWFHQVNSYGRNIAVNVWWEHNLRQYVEALSEGCGDLAEDSTLNDFQIEPPSDSSEQGPLMELHSALNAIKDKAVTLEEFEAIVKKDKLLTELITWTPKCSYAVKEMFEAIDRNKDSVLSQEDLEGLTDEMEEELDEVLMENMDDIMNIKNDQVAQLREAVAAEVAKGQAESYVELVKKLLDEGRTTIGDSDEVIGEHGHQEL</sequence>
<keyword evidence="3" id="KW-1185">Reference proteome</keyword>
<name>A0A9J7LJR9_BRAFL</name>
<dbReference type="InterPro" id="IPR041667">
    <property type="entry name" value="Cupin_8"/>
</dbReference>
<dbReference type="GO" id="GO:0016706">
    <property type="term" value="F:2-oxoglutarate-dependent dioxygenase activity"/>
    <property type="evidence" value="ECO:0000318"/>
    <property type="project" value="GO_Central"/>
</dbReference>
<dbReference type="PANTHER" id="PTHR12461">
    <property type="entry name" value="HYPOXIA-INDUCIBLE FACTOR 1 ALPHA INHIBITOR-RELATED"/>
    <property type="match status" value="1"/>
</dbReference>
<evidence type="ECO:0000259" key="2">
    <source>
        <dbReference type="PROSITE" id="PS51184"/>
    </source>
</evidence>
<feature type="chain" id="PRO_5039906148" evidence="1">
    <location>
        <begin position="24"/>
        <end position="486"/>
    </location>
</feature>
<reference evidence="3" key="1">
    <citation type="journal article" date="2020" name="Nat. Ecol. Evol.">
        <title>Deeply conserved synteny resolves early events in vertebrate evolution.</title>
        <authorList>
            <person name="Simakov O."/>
            <person name="Marletaz F."/>
            <person name="Yue J.X."/>
            <person name="O'Connell B."/>
            <person name="Jenkins J."/>
            <person name="Brandt A."/>
            <person name="Calef R."/>
            <person name="Tung C.H."/>
            <person name="Huang T.K."/>
            <person name="Schmutz J."/>
            <person name="Satoh N."/>
            <person name="Yu J.K."/>
            <person name="Putnam N.H."/>
            <person name="Green R.E."/>
            <person name="Rokhsar D.S."/>
        </authorList>
    </citation>
    <scope>NUCLEOTIDE SEQUENCE [LARGE SCALE GENOMIC DNA]</scope>
    <source>
        <strain evidence="3">S238N-H82</strain>
    </source>
</reference>
<organism evidence="3 4">
    <name type="scientific">Branchiostoma floridae</name>
    <name type="common">Florida lancelet</name>
    <name type="synonym">Amphioxus</name>
    <dbReference type="NCBI Taxonomy" id="7739"/>
    <lineage>
        <taxon>Eukaryota</taxon>
        <taxon>Metazoa</taxon>
        <taxon>Chordata</taxon>
        <taxon>Cephalochordata</taxon>
        <taxon>Leptocardii</taxon>
        <taxon>Amphioxiformes</taxon>
        <taxon>Branchiostomatidae</taxon>
        <taxon>Branchiostoma</taxon>
    </lineage>
</organism>
<dbReference type="Gene3D" id="2.60.120.650">
    <property type="entry name" value="Cupin"/>
    <property type="match status" value="1"/>
</dbReference>
<gene>
    <name evidence="4" type="primary">LOC118420862</name>
</gene>
<dbReference type="AlphaFoldDB" id="A0A9J7LJR9"/>
<dbReference type="GeneID" id="118420862"/>
<dbReference type="FunFam" id="2.60.120.650:FF:000025">
    <property type="entry name" value="Lysine-specific demethylase 8"/>
    <property type="match status" value="1"/>
</dbReference>
<evidence type="ECO:0000313" key="4">
    <source>
        <dbReference type="RefSeq" id="XP_035683802.1"/>
    </source>
</evidence>
<dbReference type="InterPro" id="IPR003347">
    <property type="entry name" value="JmjC_dom"/>
</dbReference>
<dbReference type="PROSITE" id="PS51184">
    <property type="entry name" value="JMJC"/>
    <property type="match status" value="1"/>
</dbReference>
<feature type="domain" description="JmjC" evidence="2">
    <location>
        <begin position="158"/>
        <end position="317"/>
    </location>
</feature>
<dbReference type="InterPro" id="IPR011992">
    <property type="entry name" value="EF-hand-dom_pair"/>
</dbReference>
<reference evidence="4" key="2">
    <citation type="submission" date="2025-08" db="UniProtKB">
        <authorList>
            <consortium name="RefSeq"/>
        </authorList>
    </citation>
    <scope>IDENTIFICATION</scope>
    <source>
        <strain evidence="4">S238N-H82</strain>
        <tissue evidence="4">Testes</tissue>
    </source>
</reference>
<dbReference type="Proteomes" id="UP000001554">
    <property type="component" value="Chromosome 8"/>
</dbReference>
<dbReference type="SUPFAM" id="SSF51197">
    <property type="entry name" value="Clavaminate synthase-like"/>
    <property type="match status" value="1"/>
</dbReference>
<dbReference type="KEGG" id="bfo:118420862"/>
<feature type="signal peptide" evidence="1">
    <location>
        <begin position="1"/>
        <end position="23"/>
    </location>
</feature>
<dbReference type="OMA" id="VDTVMWF"/>
<protein>
    <submittedName>
        <fullName evidence="4">Uncharacterized protein LOC118420862</fullName>
    </submittedName>
</protein>
<dbReference type="OrthoDB" id="415358at2759"/>
<proteinExistence type="predicted"/>